<name>Q8H6E1_MARPO</name>
<dbReference type="InterPro" id="IPR036600">
    <property type="entry name" value="PAH_sf"/>
</dbReference>
<evidence type="ECO:0000313" key="7">
    <source>
        <dbReference type="EMBL" id="AAN74748.1"/>
    </source>
</evidence>
<evidence type="ECO:0000256" key="5">
    <source>
        <dbReference type="PROSITE-ProRule" id="PRU00810"/>
    </source>
</evidence>
<reference evidence="7" key="2">
    <citation type="journal article" date="2002" name="Nucleic Acids Res.">
        <title>Multicopy genes uniquely amplified in the Y chromosome-specific repeats of the liverwort Marchantia polymorpha.</title>
        <authorList>
            <person name="Ishizaki K."/>
            <person name="Shimizu-Ueda Y."/>
            <person name="Okada S."/>
            <person name="Yamamoto M."/>
            <person name="Fujisawa M."/>
            <person name="Yamato K.T."/>
            <person name="Fukuzawa H."/>
            <person name="Ohyama K."/>
        </authorList>
    </citation>
    <scope>NUCLEOTIDE SEQUENCE</scope>
    <source>
        <strain evidence="7">E</strain>
    </source>
</reference>
<evidence type="ECO:0000256" key="1">
    <source>
        <dbReference type="ARBA" id="ARBA00004123"/>
    </source>
</evidence>
<organism evidence="7">
    <name type="scientific">Marchantia polymorpha</name>
    <name type="common">Common liverwort</name>
    <name type="synonym">Marchantia aquatica</name>
    <dbReference type="NCBI Taxonomy" id="3197"/>
    <lineage>
        <taxon>Eukaryota</taxon>
        <taxon>Viridiplantae</taxon>
        <taxon>Streptophyta</taxon>
        <taxon>Embryophyta</taxon>
        <taxon>Marchantiophyta</taxon>
        <taxon>Marchantiopsida</taxon>
        <taxon>Marchantiidae</taxon>
        <taxon>Marchantiales</taxon>
        <taxon>Marchantiaceae</taxon>
        <taxon>Marchantia</taxon>
    </lineage>
</organism>
<dbReference type="Pfam" id="PF08295">
    <property type="entry name" value="Sin3_corepress"/>
    <property type="match status" value="1"/>
</dbReference>
<reference evidence="7" key="1">
    <citation type="journal article" date="2001" name="Proc. Natl. Acad. Sci. U.S.A.">
        <title>The Y chromosome in the liverwort Marchantia polymorpha has accumulated unique repeat sequences harboring a male-specific gene.</title>
        <authorList>
            <person name="Okada S."/>
            <person name="Sone T."/>
            <person name="Fujisawa M."/>
            <person name="Nakayama S."/>
            <person name="Takenaka M."/>
            <person name="Ishizaki K."/>
            <person name="Kono K."/>
            <person name="Shimizu-Ueda Y."/>
            <person name="Hanajiri T."/>
            <person name="Yamato K.T."/>
            <person name="Fukuzawa H."/>
            <person name="Brennicke A."/>
            <person name="Ohyama K."/>
        </authorList>
    </citation>
    <scope>NUCLEOTIDE SEQUENCE</scope>
    <source>
        <strain evidence="7">E</strain>
    </source>
</reference>
<evidence type="ECO:0000256" key="3">
    <source>
        <dbReference type="ARBA" id="ARBA00022737"/>
    </source>
</evidence>
<feature type="domain" description="Histone deacetylase interacting" evidence="6">
    <location>
        <begin position="194"/>
        <end position="291"/>
    </location>
</feature>
<dbReference type="PROSITE" id="PS51477">
    <property type="entry name" value="PAH"/>
    <property type="match status" value="1"/>
</dbReference>
<dbReference type="PANTHER" id="PTHR12346:SF0">
    <property type="entry name" value="SIN3A, ISOFORM G"/>
    <property type="match status" value="1"/>
</dbReference>
<protein>
    <submittedName>
        <fullName evidence="7">Uncharacterized protein M2D3.6</fullName>
    </submittedName>
</protein>
<dbReference type="SMR" id="Q8H6E1"/>
<dbReference type="Gene3D" id="1.20.1160.11">
    <property type="entry name" value="Paired amphipathic helix"/>
    <property type="match status" value="1"/>
</dbReference>
<dbReference type="EMBL" id="AF542560">
    <property type="protein sequence ID" value="AAN74748.1"/>
    <property type="molecule type" value="Genomic_DNA"/>
</dbReference>
<evidence type="ECO:0000259" key="6">
    <source>
        <dbReference type="SMART" id="SM00761"/>
    </source>
</evidence>
<keyword evidence="2" id="KW-0678">Repressor</keyword>
<accession>Q8H6E1</accession>
<dbReference type="InterPro" id="IPR013194">
    <property type="entry name" value="HDAC_interact_dom"/>
</dbReference>
<dbReference type="GO" id="GO:0005634">
    <property type="term" value="C:nucleus"/>
    <property type="evidence" value="ECO:0007669"/>
    <property type="project" value="UniProtKB-SubCell"/>
</dbReference>
<dbReference type="InterPro" id="IPR003822">
    <property type="entry name" value="PAH"/>
</dbReference>
<dbReference type="FunFam" id="1.20.1160.11:FF:000003">
    <property type="entry name" value="Paired amphipathic helix SIN3-like protein"/>
    <property type="match status" value="1"/>
</dbReference>
<dbReference type="SUPFAM" id="SSF47762">
    <property type="entry name" value="PAH2 domain"/>
    <property type="match status" value="1"/>
</dbReference>
<comment type="subcellular location">
    <subcellularLocation>
        <location evidence="1 5">Nucleus</location>
    </subcellularLocation>
</comment>
<dbReference type="SMART" id="SM00761">
    <property type="entry name" value="HDAC_interact"/>
    <property type="match status" value="1"/>
</dbReference>
<keyword evidence="3" id="KW-0677">Repeat</keyword>
<keyword evidence="4 5" id="KW-0539">Nucleus</keyword>
<dbReference type="InterPro" id="IPR039774">
    <property type="entry name" value="Sin3-like"/>
</dbReference>
<sequence>MTWKTRRTRSCRVREYLDPELKNLKVKWNFARHGTCPPDARSCAGARGGKTLSLLNRLASKILFQFPAVFIEVSCVSEGRRRMKRSKEEGSSASDQTINFINKVKTRFSADEHVYKAFLEILNMYRKGNKPISEMYQEVATLFSEHADGEHADLLEEFTSFRPDSSGAPVGPLLPTSRKKKYSNKPISELDMSNCERCTTSYRLLTKSYPKPICTHRTDLAREVLNDSWVSTSQSKEFKHIEKNKYEENLFRCEDDQFETDVFLESIKDSIRRVTELLETLEDPSLSKLNFEDHLTPINFRCIERIYGKHGLEVVDQVRRNDSVALPIILNRLKQKQDEVSSFRTKMNEVWAKVYAKNYHTSLNPP</sequence>
<evidence type="ECO:0000256" key="2">
    <source>
        <dbReference type="ARBA" id="ARBA00022491"/>
    </source>
</evidence>
<dbReference type="AlphaFoldDB" id="Q8H6E1"/>
<evidence type="ECO:0000256" key="4">
    <source>
        <dbReference type="ARBA" id="ARBA00023242"/>
    </source>
</evidence>
<dbReference type="Pfam" id="PF02671">
    <property type="entry name" value="PAH"/>
    <property type="match status" value="1"/>
</dbReference>
<gene>
    <name evidence="7" type="primary">M2D3.6</name>
</gene>
<dbReference type="PANTHER" id="PTHR12346">
    <property type="entry name" value="SIN3B-RELATED"/>
    <property type="match status" value="1"/>
</dbReference>
<proteinExistence type="predicted"/>
<dbReference type="GO" id="GO:0003714">
    <property type="term" value="F:transcription corepressor activity"/>
    <property type="evidence" value="ECO:0007669"/>
    <property type="project" value="InterPro"/>
</dbReference>